<accession>A0A099T3Q3</accession>
<reference evidence="2 3" key="1">
    <citation type="submission" date="2014-09" db="EMBL/GenBank/DDBJ databases">
        <title>Draft genome sequence of an obligately methylotrophic methanogen, Methanococcoides methylutens, isolated from marine sediment.</title>
        <authorList>
            <person name="Guan Y."/>
            <person name="Ngugi D.K."/>
            <person name="Blom J."/>
            <person name="Ali S."/>
            <person name="Ferry J.G."/>
            <person name="Stingl U."/>
        </authorList>
    </citation>
    <scope>NUCLEOTIDE SEQUENCE [LARGE SCALE GENOMIC DNA]</scope>
    <source>
        <strain evidence="2 3">DSM 2657</strain>
    </source>
</reference>
<evidence type="ECO:0000313" key="3">
    <source>
        <dbReference type="Proteomes" id="UP000029859"/>
    </source>
</evidence>
<name>A0A099T3Q3_METMT</name>
<dbReference type="InterPro" id="IPR001107">
    <property type="entry name" value="Band_7"/>
</dbReference>
<keyword evidence="3" id="KW-1185">Reference proteome</keyword>
<sequence>MVFKWKKDLDDIARVIPKKNVKGFFSKSITLSPNEKAVMIKNGVVEDIIDSGKMRVGGLLKPGNLRKDVDIALIDTSFKELRWEVPGLWTRDDQEVGCGGILRFTINDPKKFFSMIFSYTVAEKNGERNLSIFDIYDRLESETITRVLEPEVHGEDIESLYGNRDLQLRMENELEMQLKDTLLLWGIELVKYTCEWDFGNYGVVRKERSGFQVKEELKEMSTLEREGDLDRDSRINVASTRAGFAEETVSAAHYRTEEEKDTLHRSRISQIENQADAAEAKQAIETFSSWREAKTGARRVDLELDEDMNDRKHARDMEYMGNVMEKGGSDVATVIAQGREFQNMSPEQLEALAKMKEAESIAKEDKVRFMMDVEDREREDSYRRKELDAEIMGAAQTRRAPGVKKCPGCGSTVPAEAHFCGQCGTKLD</sequence>
<evidence type="ECO:0000313" key="2">
    <source>
        <dbReference type="EMBL" id="KGK98828.1"/>
    </source>
</evidence>
<evidence type="ECO:0000259" key="1">
    <source>
        <dbReference type="Pfam" id="PF01145"/>
    </source>
</evidence>
<organism evidence="2 3">
    <name type="scientific">Methanococcoides methylutens</name>
    <dbReference type="NCBI Taxonomy" id="2226"/>
    <lineage>
        <taxon>Archaea</taxon>
        <taxon>Methanobacteriati</taxon>
        <taxon>Methanobacteriota</taxon>
        <taxon>Stenosarchaea group</taxon>
        <taxon>Methanomicrobia</taxon>
        <taxon>Methanosarcinales</taxon>
        <taxon>Methanosarcinaceae</taxon>
        <taxon>Methanococcoides</taxon>
    </lineage>
</organism>
<gene>
    <name evidence="2" type="ORF">LI82_05900</name>
</gene>
<protein>
    <recommendedName>
        <fullName evidence="1">Band 7 domain-containing protein</fullName>
    </recommendedName>
</protein>
<feature type="domain" description="Band 7" evidence="1">
    <location>
        <begin position="30"/>
        <end position="190"/>
    </location>
</feature>
<dbReference type="AlphaFoldDB" id="A0A099T3Q3"/>
<comment type="caution">
    <text evidence="2">The sequence shown here is derived from an EMBL/GenBank/DDBJ whole genome shotgun (WGS) entry which is preliminary data.</text>
</comment>
<proteinExistence type="predicted"/>
<dbReference type="Pfam" id="PF01145">
    <property type="entry name" value="Band_7"/>
    <property type="match status" value="1"/>
</dbReference>
<dbReference type="EMBL" id="JRHO01000010">
    <property type="protein sequence ID" value="KGK98828.1"/>
    <property type="molecule type" value="Genomic_DNA"/>
</dbReference>
<dbReference type="Proteomes" id="UP000029859">
    <property type="component" value="Unassembled WGS sequence"/>
</dbReference>